<proteinExistence type="predicted"/>
<feature type="transmembrane region" description="Helical" evidence="2">
    <location>
        <begin position="161"/>
        <end position="180"/>
    </location>
</feature>
<name>A0A7W8TT23_9MICC</name>
<keyword evidence="2" id="KW-1133">Transmembrane helix</keyword>
<feature type="transmembrane region" description="Helical" evidence="2">
    <location>
        <begin position="287"/>
        <end position="305"/>
    </location>
</feature>
<keyword evidence="2" id="KW-0472">Membrane</keyword>
<protein>
    <submittedName>
        <fullName evidence="3">Transporter family-2 protein</fullName>
    </submittedName>
</protein>
<evidence type="ECO:0000313" key="3">
    <source>
        <dbReference type="EMBL" id="MBB5511513.1"/>
    </source>
</evidence>
<dbReference type="Pfam" id="PF04657">
    <property type="entry name" value="DMT_YdcZ"/>
    <property type="match status" value="2"/>
</dbReference>
<feature type="transmembrane region" description="Helical" evidence="2">
    <location>
        <begin position="27"/>
        <end position="46"/>
    </location>
</feature>
<dbReference type="Proteomes" id="UP000580797">
    <property type="component" value="Unassembled WGS sequence"/>
</dbReference>
<sequence length="338" mass="35118">MSKSLEETTGATSPRASRATSQGPSPALPLAFAAFAGALMPVQGLIVGRAGTHMGSVLWAAVVSLGTAFVLLLVTSLFTAKGRQAWARGVTIWKERTIPRYFLLAGVIGACYLMIMAAALDTIGLAIFAVCIVAMRTISSMVIDIKGFSPAGKQPLTRQRALSAALLLVGAVVASSGAGARAENSPMTWVVLVLSAIIGALLSVQQSMNGHAGKAYKSTTTVTAINNLVAVVTLLIIGVILALLHVPAAFAQQPPEWWHFLAGPLGILFVTTGITLVPILGSLLTGIGLVTGQLVGSLLLDYLVAPEHVQVTEVLGVAITVLAIIVASLPTQRFIKRR</sequence>
<organism evidence="3 4">
    <name type="scientific">Neomicrococcus aestuarii</name>
    <dbReference type="NCBI Taxonomy" id="556325"/>
    <lineage>
        <taxon>Bacteria</taxon>
        <taxon>Bacillati</taxon>
        <taxon>Actinomycetota</taxon>
        <taxon>Actinomycetes</taxon>
        <taxon>Micrococcales</taxon>
        <taxon>Micrococcaceae</taxon>
        <taxon>Neomicrococcus</taxon>
    </lineage>
</organism>
<feature type="transmembrane region" description="Helical" evidence="2">
    <location>
        <begin position="257"/>
        <end position="280"/>
    </location>
</feature>
<feature type="region of interest" description="Disordered" evidence="1">
    <location>
        <begin position="1"/>
        <end position="24"/>
    </location>
</feature>
<comment type="caution">
    <text evidence="3">The sequence shown here is derived from an EMBL/GenBank/DDBJ whole genome shotgun (WGS) entry which is preliminary data.</text>
</comment>
<gene>
    <name evidence="3" type="ORF">HD598_000200</name>
</gene>
<feature type="transmembrane region" description="Helical" evidence="2">
    <location>
        <begin position="58"/>
        <end position="80"/>
    </location>
</feature>
<feature type="transmembrane region" description="Helical" evidence="2">
    <location>
        <begin position="126"/>
        <end position="149"/>
    </location>
</feature>
<keyword evidence="2" id="KW-0812">Transmembrane</keyword>
<dbReference type="RefSeq" id="WP_183663178.1">
    <property type="nucleotide sequence ID" value="NZ_BAAARH010000009.1"/>
</dbReference>
<dbReference type="AlphaFoldDB" id="A0A7W8TT23"/>
<feature type="compositionally biased region" description="Polar residues" evidence="1">
    <location>
        <begin position="7"/>
        <end position="22"/>
    </location>
</feature>
<evidence type="ECO:0000256" key="1">
    <source>
        <dbReference type="SAM" id="MobiDB-lite"/>
    </source>
</evidence>
<accession>A0A7W8TT23</accession>
<evidence type="ECO:0000313" key="4">
    <source>
        <dbReference type="Proteomes" id="UP000580797"/>
    </source>
</evidence>
<evidence type="ECO:0000256" key="2">
    <source>
        <dbReference type="SAM" id="Phobius"/>
    </source>
</evidence>
<dbReference type="PANTHER" id="PTHR34821">
    <property type="entry name" value="INNER MEMBRANE PROTEIN YDCZ"/>
    <property type="match status" value="1"/>
</dbReference>
<feature type="transmembrane region" description="Helical" evidence="2">
    <location>
        <begin position="101"/>
        <end position="120"/>
    </location>
</feature>
<dbReference type="EMBL" id="JACHDR010000001">
    <property type="protein sequence ID" value="MBB5511513.1"/>
    <property type="molecule type" value="Genomic_DNA"/>
</dbReference>
<feature type="transmembrane region" description="Helical" evidence="2">
    <location>
        <begin position="225"/>
        <end position="245"/>
    </location>
</feature>
<dbReference type="PANTHER" id="PTHR34821:SF2">
    <property type="entry name" value="INNER MEMBRANE PROTEIN YDCZ"/>
    <property type="match status" value="1"/>
</dbReference>
<feature type="transmembrane region" description="Helical" evidence="2">
    <location>
        <begin position="186"/>
        <end position="204"/>
    </location>
</feature>
<dbReference type="InterPro" id="IPR006750">
    <property type="entry name" value="YdcZ"/>
</dbReference>
<dbReference type="GO" id="GO:0005886">
    <property type="term" value="C:plasma membrane"/>
    <property type="evidence" value="ECO:0007669"/>
    <property type="project" value="TreeGrafter"/>
</dbReference>
<reference evidence="3 4" key="1">
    <citation type="submission" date="2020-08" db="EMBL/GenBank/DDBJ databases">
        <title>Sequencing the genomes of 1000 actinobacteria strains.</title>
        <authorList>
            <person name="Klenk H.-P."/>
        </authorList>
    </citation>
    <scope>NUCLEOTIDE SEQUENCE [LARGE SCALE GENOMIC DNA]</scope>
    <source>
        <strain evidence="3 4">DSM 105783</strain>
    </source>
</reference>
<feature type="transmembrane region" description="Helical" evidence="2">
    <location>
        <begin position="311"/>
        <end position="329"/>
    </location>
</feature>